<dbReference type="EMBL" id="BBTG02000014">
    <property type="protein sequence ID" value="GAO17155.1"/>
    <property type="molecule type" value="Genomic_DNA"/>
</dbReference>
<dbReference type="Proteomes" id="UP000054053">
    <property type="component" value="Unassembled WGS sequence"/>
</dbReference>
<sequence>MDVVVVMDVVMATYHKLAGALRRDNRRESLKSTDLNIFKTMAGQWDWARRPCLSDLTGWGQAAWGRRHGAGGMGPATLDRRQPPPVSCVPAPAETSWCHLQ</sequence>
<keyword evidence="3" id="KW-1185">Reference proteome</keyword>
<dbReference type="RefSeq" id="XP_042996173.1">
    <property type="nucleotide sequence ID" value="XM_043140239.1"/>
</dbReference>
<reference evidence="1" key="1">
    <citation type="journal article" date="2016" name="Genome Announc.">
        <title>Genome Sequence of Ustilaginoidea virens IPU010, a Rice Pathogenic Fungus Causing False Smut.</title>
        <authorList>
            <person name="Kumagai T."/>
            <person name="Ishii T."/>
            <person name="Terai G."/>
            <person name="Umemura M."/>
            <person name="Machida M."/>
            <person name="Asai K."/>
        </authorList>
    </citation>
    <scope>NUCLEOTIDE SEQUENCE [LARGE SCALE GENOMIC DNA]</scope>
    <source>
        <strain evidence="1">IPU010</strain>
    </source>
</reference>
<gene>
    <name evidence="2" type="ORF">UV8b_02741</name>
    <name evidence="1" type="ORF">UVI_02030970</name>
</gene>
<dbReference type="Proteomes" id="UP000027002">
    <property type="component" value="Chromosome 2"/>
</dbReference>
<reference evidence="4" key="2">
    <citation type="journal article" date="2016" name="Genome Announc.">
        <title>Genome sequence of Ustilaginoidea virens IPU010, a rice pathogenic fungus causing false smut.</title>
        <authorList>
            <person name="Kumagai T."/>
            <person name="Ishii T."/>
            <person name="Terai G."/>
            <person name="Umemura M."/>
            <person name="Machida M."/>
            <person name="Asai K."/>
        </authorList>
    </citation>
    <scope>NUCLEOTIDE SEQUENCE [LARGE SCALE GENOMIC DNA]</scope>
    <source>
        <strain evidence="4">IPU010</strain>
    </source>
</reference>
<protein>
    <submittedName>
        <fullName evidence="1">Uncharacterized protein</fullName>
    </submittedName>
</protein>
<dbReference type="AlphaFoldDB" id="A0A063BXV6"/>
<dbReference type="HOGENOM" id="CLU_2293809_0_0_1"/>
<reference evidence="2" key="3">
    <citation type="submission" date="2020-03" db="EMBL/GenBank/DDBJ databases">
        <title>A mixture of massive structural variations and highly conserved coding sequences in Ustilaginoidea virens genome.</title>
        <authorList>
            <person name="Zhang K."/>
            <person name="Zhao Z."/>
            <person name="Zhang Z."/>
            <person name="Li Y."/>
            <person name="Hsiang T."/>
            <person name="Sun W."/>
        </authorList>
    </citation>
    <scope>NUCLEOTIDE SEQUENCE</scope>
    <source>
        <strain evidence="2">UV-8b</strain>
    </source>
</reference>
<evidence type="ECO:0000313" key="1">
    <source>
        <dbReference type="EMBL" id="GAO17155.1"/>
    </source>
</evidence>
<dbReference type="KEGG" id="uvi:66063519"/>
<evidence type="ECO:0000313" key="2">
    <source>
        <dbReference type="EMBL" id="QUC18500.1"/>
    </source>
</evidence>
<dbReference type="GeneID" id="66063519"/>
<proteinExistence type="predicted"/>
<accession>A0A063BXV6</accession>
<name>A0A063BXV6_USTVR</name>
<dbReference type="EMBL" id="CP072754">
    <property type="protein sequence ID" value="QUC18500.1"/>
    <property type="molecule type" value="Genomic_DNA"/>
</dbReference>
<evidence type="ECO:0000313" key="3">
    <source>
        <dbReference type="Proteomes" id="UP000027002"/>
    </source>
</evidence>
<organism evidence="1 4">
    <name type="scientific">Ustilaginoidea virens</name>
    <name type="common">Rice false smut fungus</name>
    <name type="synonym">Villosiclava virens</name>
    <dbReference type="NCBI Taxonomy" id="1159556"/>
    <lineage>
        <taxon>Eukaryota</taxon>
        <taxon>Fungi</taxon>
        <taxon>Dikarya</taxon>
        <taxon>Ascomycota</taxon>
        <taxon>Pezizomycotina</taxon>
        <taxon>Sordariomycetes</taxon>
        <taxon>Hypocreomycetidae</taxon>
        <taxon>Hypocreales</taxon>
        <taxon>Clavicipitaceae</taxon>
        <taxon>Ustilaginoidea</taxon>
    </lineage>
</organism>
<evidence type="ECO:0000313" key="4">
    <source>
        <dbReference type="Proteomes" id="UP000054053"/>
    </source>
</evidence>